<keyword evidence="5" id="KW-0472">Membrane</keyword>
<evidence type="ECO:0000313" key="8">
    <source>
        <dbReference type="EMBL" id="KAJ0409817.1"/>
    </source>
</evidence>
<evidence type="ECO:0000313" key="9">
    <source>
        <dbReference type="Proteomes" id="UP001209570"/>
    </source>
</evidence>
<dbReference type="PROSITE" id="PS50004">
    <property type="entry name" value="C2"/>
    <property type="match status" value="1"/>
</dbReference>
<comment type="caution">
    <text evidence="8">The sequence shown here is derived from an EMBL/GenBank/DDBJ whole genome shotgun (WGS) entry which is preliminary data.</text>
</comment>
<accession>A0AAD5LQK0</accession>
<dbReference type="GO" id="GO:0006869">
    <property type="term" value="P:lipid transport"/>
    <property type="evidence" value="ECO:0007669"/>
    <property type="project" value="UniProtKB-KW"/>
</dbReference>
<reference evidence="8" key="1">
    <citation type="submission" date="2021-12" db="EMBL/GenBank/DDBJ databases">
        <title>Prjna785345.</title>
        <authorList>
            <person name="Rujirawat T."/>
            <person name="Krajaejun T."/>
        </authorList>
    </citation>
    <scope>NUCLEOTIDE SEQUENCE</scope>
    <source>
        <strain evidence="8">Pi057C3</strain>
    </source>
</reference>
<dbReference type="InterPro" id="IPR031468">
    <property type="entry name" value="SMP_LBD"/>
</dbReference>
<keyword evidence="9" id="KW-1185">Reference proteome</keyword>
<dbReference type="EMBL" id="JAKCXM010000002">
    <property type="protein sequence ID" value="KAJ0409817.1"/>
    <property type="molecule type" value="Genomic_DNA"/>
</dbReference>
<keyword evidence="4" id="KW-0446">Lipid-binding</keyword>
<evidence type="ECO:0000259" key="6">
    <source>
        <dbReference type="PROSITE" id="PS50004"/>
    </source>
</evidence>
<dbReference type="InterPro" id="IPR035892">
    <property type="entry name" value="C2_domain_sf"/>
</dbReference>
<feature type="domain" description="C2" evidence="6">
    <location>
        <begin position="415"/>
        <end position="534"/>
    </location>
</feature>
<dbReference type="SUPFAM" id="SSF49562">
    <property type="entry name" value="C2 domain (Calcium/lipid-binding domain, CaLB)"/>
    <property type="match status" value="1"/>
</dbReference>
<evidence type="ECO:0000256" key="1">
    <source>
        <dbReference type="ARBA" id="ARBA00004370"/>
    </source>
</evidence>
<dbReference type="Pfam" id="PF00168">
    <property type="entry name" value="C2"/>
    <property type="match status" value="1"/>
</dbReference>
<protein>
    <submittedName>
        <fullName evidence="8">Uncharacterized protein</fullName>
    </submittedName>
</protein>
<gene>
    <name evidence="8" type="ORF">P43SY_005711</name>
</gene>
<dbReference type="Proteomes" id="UP001209570">
    <property type="component" value="Unassembled WGS sequence"/>
</dbReference>
<dbReference type="PANTHER" id="PTHR10774">
    <property type="entry name" value="EXTENDED SYNAPTOTAGMIN-RELATED"/>
    <property type="match status" value="1"/>
</dbReference>
<dbReference type="InterPro" id="IPR000008">
    <property type="entry name" value="C2_dom"/>
</dbReference>
<name>A0AAD5LQK0_PYTIN</name>
<evidence type="ECO:0000256" key="4">
    <source>
        <dbReference type="ARBA" id="ARBA00023121"/>
    </source>
</evidence>
<dbReference type="Gene3D" id="2.60.40.150">
    <property type="entry name" value="C2 domain"/>
    <property type="match status" value="1"/>
</dbReference>
<dbReference type="GO" id="GO:0008289">
    <property type="term" value="F:lipid binding"/>
    <property type="evidence" value="ECO:0007669"/>
    <property type="project" value="UniProtKB-KW"/>
</dbReference>
<evidence type="ECO:0000259" key="7">
    <source>
        <dbReference type="PROSITE" id="PS51847"/>
    </source>
</evidence>
<keyword evidence="3" id="KW-0445">Lipid transport</keyword>
<dbReference type="PANTHER" id="PTHR10774:SF190">
    <property type="entry name" value="C2 CALCIUM_LIPID-BINDING ENDONUCLEASE_EXONUCLEASE_PHOSPHATASE-RELATED"/>
    <property type="match status" value="1"/>
</dbReference>
<dbReference type="InterPro" id="IPR045050">
    <property type="entry name" value="Synaptotagmin_plant"/>
</dbReference>
<evidence type="ECO:0000256" key="2">
    <source>
        <dbReference type="ARBA" id="ARBA00022448"/>
    </source>
</evidence>
<dbReference type="CDD" id="cd00030">
    <property type="entry name" value="C2"/>
    <property type="match status" value="1"/>
</dbReference>
<organism evidence="8 9">
    <name type="scientific">Pythium insidiosum</name>
    <name type="common">Pythiosis disease agent</name>
    <dbReference type="NCBI Taxonomy" id="114742"/>
    <lineage>
        <taxon>Eukaryota</taxon>
        <taxon>Sar</taxon>
        <taxon>Stramenopiles</taxon>
        <taxon>Oomycota</taxon>
        <taxon>Peronosporomycetes</taxon>
        <taxon>Pythiales</taxon>
        <taxon>Pythiaceae</taxon>
        <taxon>Pythium</taxon>
    </lineage>
</organism>
<evidence type="ECO:0000256" key="5">
    <source>
        <dbReference type="ARBA" id="ARBA00023136"/>
    </source>
</evidence>
<comment type="subcellular location">
    <subcellularLocation>
        <location evidence="1">Membrane</location>
    </subcellularLocation>
</comment>
<dbReference type="GO" id="GO:0005783">
    <property type="term" value="C:endoplasmic reticulum"/>
    <property type="evidence" value="ECO:0007669"/>
    <property type="project" value="TreeGrafter"/>
</dbReference>
<proteinExistence type="predicted"/>
<keyword evidence="2" id="KW-0813">Transport</keyword>
<feature type="domain" description="SMP-LTD" evidence="7">
    <location>
        <begin position="103"/>
        <end position="298"/>
    </location>
</feature>
<dbReference type="CDD" id="cd21677">
    <property type="entry name" value="SMP_SYT"/>
    <property type="match status" value="1"/>
</dbReference>
<dbReference type="AlphaFoldDB" id="A0AAD5LQK0"/>
<dbReference type="SMART" id="SM00239">
    <property type="entry name" value="C2"/>
    <property type="match status" value="1"/>
</dbReference>
<sequence>MEQIPGLRLHHSGFWDMLYAPSVSESLCLLAGILAIALARYDHAFTAVGLIVLTFFFRMKVLDRAGSIPISNTAKLQLLRSLDRDALHELLQDELPRWVKFPDVEKCDWLNHTLETLWPYIKIAVARTVKDALTPVLEDLKPKLMMTELGFRGLDLGTAAPIINGIKSQPHLEEQVVMDVDLLIATQNSDVVFAFGNSTSRITMNVELSDFLLRGTFTEEPTINFQLKTMHVNLMELPALSSMFHHAIRSAVDSACVWPNKVVIPLVDDLSKLEMEALAANKPLGMLVIKNLKLRGVQPLAWVSRWSGAHSFHVELSVGKEKSKSDTVCGQTAHDFADDTFFVLVLDPKTQDLNLTLHYKEAFGSTKTIDSKWIHLDHLERHVTSKELMAFGRDDKGRAEMDLVWYPFSSLSKAQRKKSNEAPLPLEIANMGVVLIKLVKCERLPAMDLNGSSDPYVVFRVGSRVKQSTIKSHTLNPIWDPPEHFGLIVANDRHDDLVVVVMDHDYLKADDEIGQVEISLAQVQRNARLSKTWPLQNGQGAITLELEWKCF</sequence>
<dbReference type="GO" id="GO:0016020">
    <property type="term" value="C:membrane"/>
    <property type="evidence" value="ECO:0007669"/>
    <property type="project" value="UniProtKB-SubCell"/>
</dbReference>
<dbReference type="PROSITE" id="PS51847">
    <property type="entry name" value="SMP"/>
    <property type="match status" value="1"/>
</dbReference>
<evidence type="ECO:0000256" key="3">
    <source>
        <dbReference type="ARBA" id="ARBA00023055"/>
    </source>
</evidence>